<dbReference type="PANTHER" id="PTHR24305:SF168">
    <property type="entry name" value="P450, PUTATIVE (EUROFUNG)-RELATED"/>
    <property type="match status" value="1"/>
</dbReference>
<dbReference type="SUPFAM" id="SSF48264">
    <property type="entry name" value="Cytochrome P450"/>
    <property type="match status" value="1"/>
</dbReference>
<evidence type="ECO:0000256" key="2">
    <source>
        <dbReference type="ARBA" id="ARBA00022723"/>
    </source>
</evidence>
<proteinExistence type="predicted"/>
<gene>
    <name evidence="5" type="ORF">B0T25DRAFT_592688</name>
</gene>
<comment type="cofactor">
    <cofactor evidence="4">
        <name>heme</name>
        <dbReference type="ChEBI" id="CHEBI:30413"/>
    </cofactor>
</comment>
<dbReference type="InterPro" id="IPR050121">
    <property type="entry name" value="Cytochrome_P450_monoxygenase"/>
</dbReference>
<dbReference type="GO" id="GO:0005506">
    <property type="term" value="F:iron ion binding"/>
    <property type="evidence" value="ECO:0007669"/>
    <property type="project" value="InterPro"/>
</dbReference>
<reference evidence="5" key="2">
    <citation type="submission" date="2023-06" db="EMBL/GenBank/DDBJ databases">
        <authorList>
            <consortium name="Lawrence Berkeley National Laboratory"/>
            <person name="Haridas S."/>
            <person name="Hensen N."/>
            <person name="Bonometti L."/>
            <person name="Westerberg I."/>
            <person name="Brannstrom I.O."/>
            <person name="Guillou S."/>
            <person name="Cros-Aarteil S."/>
            <person name="Calhoun S."/>
            <person name="Kuo A."/>
            <person name="Mondo S."/>
            <person name="Pangilinan J."/>
            <person name="Riley R."/>
            <person name="Labutti K."/>
            <person name="Andreopoulos B."/>
            <person name="Lipzen A."/>
            <person name="Chen C."/>
            <person name="Yanf M."/>
            <person name="Daum C."/>
            <person name="Ng V."/>
            <person name="Clum A."/>
            <person name="Steindorff A."/>
            <person name="Ohm R."/>
            <person name="Martin F."/>
            <person name="Silar P."/>
            <person name="Natvig D."/>
            <person name="Lalanne C."/>
            <person name="Gautier V."/>
            <person name="Ament-Velasquez S.L."/>
            <person name="Kruys A."/>
            <person name="Hutchinson M.I."/>
            <person name="Powell A.J."/>
            <person name="Barry K."/>
            <person name="Miller A.N."/>
            <person name="Grigoriev I.V."/>
            <person name="Debuchy R."/>
            <person name="Gladieux P."/>
            <person name="Thoren M.H."/>
            <person name="Johannesson H."/>
        </authorList>
    </citation>
    <scope>NUCLEOTIDE SEQUENCE</scope>
    <source>
        <strain evidence="5">CBS 955.72</strain>
    </source>
</reference>
<evidence type="ECO:0000256" key="3">
    <source>
        <dbReference type="ARBA" id="ARBA00023004"/>
    </source>
</evidence>
<comment type="caution">
    <text evidence="5">The sequence shown here is derived from an EMBL/GenBank/DDBJ whole genome shotgun (WGS) entry which is preliminary data.</text>
</comment>
<accession>A0AAJ0HBF3</accession>
<dbReference type="GO" id="GO:0020037">
    <property type="term" value="F:heme binding"/>
    <property type="evidence" value="ECO:0007669"/>
    <property type="project" value="InterPro"/>
</dbReference>
<dbReference type="Pfam" id="PF00067">
    <property type="entry name" value="p450"/>
    <property type="match status" value="1"/>
</dbReference>
<evidence type="ECO:0000313" key="5">
    <source>
        <dbReference type="EMBL" id="KAK3346524.1"/>
    </source>
</evidence>
<dbReference type="EMBL" id="JAUIQD010000006">
    <property type="protein sequence ID" value="KAK3346524.1"/>
    <property type="molecule type" value="Genomic_DNA"/>
</dbReference>
<protein>
    <submittedName>
        <fullName evidence="5">Cytochrome P450</fullName>
    </submittedName>
</protein>
<dbReference type="GO" id="GO:0004497">
    <property type="term" value="F:monooxygenase activity"/>
    <property type="evidence" value="ECO:0007669"/>
    <property type="project" value="InterPro"/>
</dbReference>
<name>A0AAJ0HBF3_9PEZI</name>
<keyword evidence="3 4" id="KW-0408">Iron</keyword>
<dbReference type="PANTHER" id="PTHR24305">
    <property type="entry name" value="CYTOCHROME P450"/>
    <property type="match status" value="1"/>
</dbReference>
<keyword evidence="2 4" id="KW-0479">Metal-binding</keyword>
<dbReference type="Proteomes" id="UP001275084">
    <property type="component" value="Unassembled WGS sequence"/>
</dbReference>
<dbReference type="PRINTS" id="PR00463">
    <property type="entry name" value="EP450I"/>
</dbReference>
<dbReference type="AlphaFoldDB" id="A0AAJ0HBF3"/>
<sequence>MLQCGPVHTATSLALIGATTAVSALAIWEFRSWWRLRHVPGPFWNSLTVFPLSKLAGTGKISFVLNDMQKKYGTHHGNSDLSPILLEFASGMGIFSTDHLFSIIERKYLSTPTDFRPIDFAHRAQYFTLDVISYLGLGEAFGFLSNDKDMYDYVAINDSTFPIISVLLTIPWADGYMKSWPLNKMLPKDGDNVGFGMLIGVVSRYVENRLASGAEEGTDMLQTHIRNGLNELELKAEIVLELVAGSDSTATAIRVTILALLNTPLALRTLTREIDQGIAAGRISSPIRMNNKQVPKGGAIIHGCYLPEGTQLSINVLHMMRSKETFGPDADVFRPERWIEAAKDEDRYKEMCNVADLAFGYGKYQCLGKVIAAMELNKLFVELLRRYDFSVVTPHKPMVLYDAAFWLVYDFNLRVSRRIPQL</sequence>
<dbReference type="InterPro" id="IPR001128">
    <property type="entry name" value="Cyt_P450"/>
</dbReference>
<dbReference type="PRINTS" id="PR00385">
    <property type="entry name" value="P450"/>
</dbReference>
<dbReference type="InterPro" id="IPR036396">
    <property type="entry name" value="Cyt_P450_sf"/>
</dbReference>
<organism evidence="5 6">
    <name type="scientific">Lasiosphaeria hispida</name>
    <dbReference type="NCBI Taxonomy" id="260671"/>
    <lineage>
        <taxon>Eukaryota</taxon>
        <taxon>Fungi</taxon>
        <taxon>Dikarya</taxon>
        <taxon>Ascomycota</taxon>
        <taxon>Pezizomycotina</taxon>
        <taxon>Sordariomycetes</taxon>
        <taxon>Sordariomycetidae</taxon>
        <taxon>Sordariales</taxon>
        <taxon>Lasiosphaeriaceae</taxon>
        <taxon>Lasiosphaeria</taxon>
    </lineage>
</organism>
<dbReference type="GO" id="GO:0016705">
    <property type="term" value="F:oxidoreductase activity, acting on paired donors, with incorporation or reduction of molecular oxygen"/>
    <property type="evidence" value="ECO:0007669"/>
    <property type="project" value="InterPro"/>
</dbReference>
<dbReference type="InterPro" id="IPR002401">
    <property type="entry name" value="Cyt_P450_E_grp-I"/>
</dbReference>
<feature type="binding site" description="axial binding residue" evidence="4">
    <location>
        <position position="366"/>
    </location>
    <ligand>
        <name>heme</name>
        <dbReference type="ChEBI" id="CHEBI:30413"/>
    </ligand>
    <ligandPart>
        <name>Fe</name>
        <dbReference type="ChEBI" id="CHEBI:18248"/>
    </ligandPart>
</feature>
<dbReference type="Gene3D" id="1.10.630.10">
    <property type="entry name" value="Cytochrome P450"/>
    <property type="match status" value="1"/>
</dbReference>
<evidence type="ECO:0000256" key="4">
    <source>
        <dbReference type="PIRSR" id="PIRSR602401-1"/>
    </source>
</evidence>
<reference evidence="5" key="1">
    <citation type="journal article" date="2023" name="Mol. Phylogenet. Evol.">
        <title>Genome-scale phylogeny and comparative genomics of the fungal order Sordariales.</title>
        <authorList>
            <person name="Hensen N."/>
            <person name="Bonometti L."/>
            <person name="Westerberg I."/>
            <person name="Brannstrom I.O."/>
            <person name="Guillou S."/>
            <person name="Cros-Aarteil S."/>
            <person name="Calhoun S."/>
            <person name="Haridas S."/>
            <person name="Kuo A."/>
            <person name="Mondo S."/>
            <person name="Pangilinan J."/>
            <person name="Riley R."/>
            <person name="LaButti K."/>
            <person name="Andreopoulos B."/>
            <person name="Lipzen A."/>
            <person name="Chen C."/>
            <person name="Yan M."/>
            <person name="Daum C."/>
            <person name="Ng V."/>
            <person name="Clum A."/>
            <person name="Steindorff A."/>
            <person name="Ohm R.A."/>
            <person name="Martin F."/>
            <person name="Silar P."/>
            <person name="Natvig D.O."/>
            <person name="Lalanne C."/>
            <person name="Gautier V."/>
            <person name="Ament-Velasquez S.L."/>
            <person name="Kruys A."/>
            <person name="Hutchinson M.I."/>
            <person name="Powell A.J."/>
            <person name="Barry K."/>
            <person name="Miller A.N."/>
            <person name="Grigoriev I.V."/>
            <person name="Debuchy R."/>
            <person name="Gladieux P."/>
            <person name="Hiltunen Thoren M."/>
            <person name="Johannesson H."/>
        </authorList>
    </citation>
    <scope>NUCLEOTIDE SEQUENCE</scope>
    <source>
        <strain evidence="5">CBS 955.72</strain>
    </source>
</reference>
<evidence type="ECO:0000313" key="6">
    <source>
        <dbReference type="Proteomes" id="UP001275084"/>
    </source>
</evidence>
<evidence type="ECO:0000256" key="1">
    <source>
        <dbReference type="ARBA" id="ARBA00022617"/>
    </source>
</evidence>
<keyword evidence="1 4" id="KW-0349">Heme</keyword>
<keyword evidence="6" id="KW-1185">Reference proteome</keyword>